<reference evidence="1" key="1">
    <citation type="submission" date="2022-06" db="EMBL/GenBank/DDBJ databases">
        <title>Helicobacter colisuis sp. nov.</title>
        <authorList>
            <person name="Papic B."/>
            <person name="Gruntar I."/>
        </authorList>
    </citation>
    <scope>NUCLEOTIDE SEQUENCE</scope>
    <source>
        <strain evidence="1">11154-15</strain>
    </source>
</reference>
<evidence type="ECO:0008006" key="3">
    <source>
        <dbReference type="Google" id="ProtNLM"/>
    </source>
</evidence>
<organism evidence="1 2">
    <name type="scientific">Helicobacter colisuis</name>
    <dbReference type="NCBI Taxonomy" id="2949739"/>
    <lineage>
        <taxon>Bacteria</taxon>
        <taxon>Pseudomonadati</taxon>
        <taxon>Campylobacterota</taxon>
        <taxon>Epsilonproteobacteria</taxon>
        <taxon>Campylobacterales</taxon>
        <taxon>Helicobacteraceae</taxon>
        <taxon>Helicobacter</taxon>
    </lineage>
</organism>
<dbReference type="EMBL" id="JAMOKX010000002">
    <property type="protein sequence ID" value="MCL9819113.1"/>
    <property type="molecule type" value="Genomic_DNA"/>
</dbReference>
<protein>
    <recommendedName>
        <fullName evidence="3">Indole-3-glycerol-phosphate synthase</fullName>
    </recommendedName>
</protein>
<evidence type="ECO:0000313" key="1">
    <source>
        <dbReference type="EMBL" id="MCL9819113.1"/>
    </source>
</evidence>
<keyword evidence="2" id="KW-1185">Reference proteome</keyword>
<accession>A0ABT0TT53</accession>
<proteinExistence type="predicted"/>
<comment type="caution">
    <text evidence="1">The sequence shown here is derived from an EMBL/GenBank/DDBJ whole genome shotgun (WGS) entry which is preliminary data.</text>
</comment>
<sequence length="122" mass="13826">MLILNHKLINPLKIIYVDSAKAIEKTLPNEFLVINGDLELAKFCYENAVEYASVVRNLTEALLLVNLGVKFLICEDLQKAKEIQKLAENYLFDSKVLLCISLDYEIEHAAKAGIDGVIFWKI</sequence>
<name>A0ABT0TT53_9HELI</name>
<dbReference type="Proteomes" id="UP001057522">
    <property type="component" value="Unassembled WGS sequence"/>
</dbReference>
<evidence type="ECO:0000313" key="2">
    <source>
        <dbReference type="Proteomes" id="UP001057522"/>
    </source>
</evidence>
<dbReference type="RefSeq" id="WP_250603696.1">
    <property type="nucleotide sequence ID" value="NZ_JAMOKX010000002.1"/>
</dbReference>
<gene>
    <name evidence="1" type="ORF">NCR95_02850</name>
</gene>